<keyword evidence="3" id="KW-1185">Reference proteome</keyword>
<evidence type="ECO:0000313" key="3">
    <source>
        <dbReference type="Proteomes" id="UP000092482"/>
    </source>
</evidence>
<dbReference type="GO" id="GO:0003824">
    <property type="term" value="F:catalytic activity"/>
    <property type="evidence" value="ECO:0007669"/>
    <property type="project" value="UniProtKB-ARBA"/>
</dbReference>
<dbReference type="PATRIC" id="fig|1758689.4.peg.1572"/>
<sequence>MPGAGGQAWDWHRLVPLLGDAVAVQLPAGDDEAGLGEYADAIVAAAGTDPGPVVVVGHSMGGLSAPLVCDRLDVRRLVLLNAMIPAPGESGGQWWEGSGHSRVDIGELDEAERYFHDLPPALRAEALARPEPEQSGTPFAEPWPLASWPEVETQVLAGAEDRLFPVDFQRRLARERLGLEVQVVPGGHMAALSRPEELAAALLN</sequence>
<gene>
    <name evidence="2" type="ORF">SGUI_1528</name>
</gene>
<dbReference type="PANTHER" id="PTHR37017:SF11">
    <property type="entry name" value="ESTERASE_LIPASE_THIOESTERASE DOMAIN-CONTAINING PROTEIN"/>
    <property type="match status" value="1"/>
</dbReference>
<dbReference type="InterPro" id="IPR052897">
    <property type="entry name" value="Sec-Metab_Biosynth_Hydrolase"/>
</dbReference>
<organism evidence="2 3">
    <name type="scientific">Serinicoccus hydrothermalis</name>
    <dbReference type="NCBI Taxonomy" id="1758689"/>
    <lineage>
        <taxon>Bacteria</taxon>
        <taxon>Bacillati</taxon>
        <taxon>Actinomycetota</taxon>
        <taxon>Actinomycetes</taxon>
        <taxon>Micrococcales</taxon>
        <taxon>Ornithinimicrobiaceae</taxon>
        <taxon>Serinicoccus</taxon>
    </lineage>
</organism>
<dbReference type="InterPro" id="IPR029058">
    <property type="entry name" value="AB_hydrolase_fold"/>
</dbReference>
<evidence type="ECO:0000259" key="1">
    <source>
        <dbReference type="Pfam" id="PF12697"/>
    </source>
</evidence>
<dbReference type="Pfam" id="PF12697">
    <property type="entry name" value="Abhydrolase_6"/>
    <property type="match status" value="1"/>
</dbReference>
<dbReference type="AlphaFoldDB" id="A0A1B1NBZ2"/>
<dbReference type="Gene3D" id="3.40.50.1820">
    <property type="entry name" value="alpha/beta hydrolase"/>
    <property type="match status" value="1"/>
</dbReference>
<dbReference type="STRING" id="1758689.SGUI_1528"/>
<evidence type="ECO:0000313" key="2">
    <source>
        <dbReference type="EMBL" id="ANS78924.1"/>
    </source>
</evidence>
<dbReference type="Proteomes" id="UP000092482">
    <property type="component" value="Chromosome"/>
</dbReference>
<accession>A0A1B1NBZ2</accession>
<name>A0A1B1NBZ2_9MICO</name>
<feature type="domain" description="AB hydrolase-1" evidence="1">
    <location>
        <begin position="2"/>
        <end position="201"/>
    </location>
</feature>
<dbReference type="InterPro" id="IPR000073">
    <property type="entry name" value="AB_hydrolase_1"/>
</dbReference>
<dbReference type="PANTHER" id="PTHR37017">
    <property type="entry name" value="AB HYDROLASE-1 DOMAIN-CONTAINING PROTEIN-RELATED"/>
    <property type="match status" value="1"/>
</dbReference>
<dbReference type="KEGG" id="serj:SGUI_1528"/>
<proteinExistence type="predicted"/>
<reference evidence="2 3" key="1">
    <citation type="submission" date="2016-03" db="EMBL/GenBank/DDBJ databases">
        <title>Shallow-sea hydrothermal system.</title>
        <authorList>
            <person name="Tang K."/>
        </authorList>
    </citation>
    <scope>NUCLEOTIDE SEQUENCE [LARGE SCALE GENOMIC DNA]</scope>
    <source>
        <strain evidence="2 3">JLT9</strain>
    </source>
</reference>
<protein>
    <recommendedName>
        <fullName evidence="1">AB hydrolase-1 domain-containing protein</fullName>
    </recommendedName>
</protein>
<dbReference type="EMBL" id="CP014989">
    <property type="protein sequence ID" value="ANS78924.1"/>
    <property type="molecule type" value="Genomic_DNA"/>
</dbReference>
<dbReference type="SUPFAM" id="SSF53474">
    <property type="entry name" value="alpha/beta-Hydrolases"/>
    <property type="match status" value="1"/>
</dbReference>